<evidence type="ECO:0000313" key="1">
    <source>
        <dbReference type="EMBL" id="KKQ71150.1"/>
    </source>
</evidence>
<gene>
    <name evidence="1" type="ORF">US91_C0001G0077</name>
</gene>
<protein>
    <submittedName>
        <fullName evidence="1">Uncharacterized protein</fullName>
    </submittedName>
</protein>
<dbReference type="AlphaFoldDB" id="A0A0G0K6U1"/>
<dbReference type="Proteomes" id="UP000034022">
    <property type="component" value="Unassembled WGS sequence"/>
</dbReference>
<organism evidence="1 2">
    <name type="scientific">Candidatus Falkowbacteria bacterium GW2011_GWE1_38_31</name>
    <dbReference type="NCBI Taxonomy" id="1618638"/>
    <lineage>
        <taxon>Bacteria</taxon>
        <taxon>Candidatus Falkowiibacteriota</taxon>
    </lineage>
</organism>
<reference evidence="1" key="1">
    <citation type="journal article" date="2015" name="Nature">
        <title>rRNA introns, odd ribosomes, and small enigmatic genomes across a large radiation of phyla.</title>
        <authorList>
            <person name="Brown C.T."/>
            <person name="Hug L.A."/>
            <person name="Thomas B.C."/>
            <person name="Sharon I."/>
            <person name="Castelle C.J."/>
            <person name="Singh A."/>
            <person name="Wilkins M.J."/>
            <person name="Williams K.H."/>
            <person name="Banfield J.F."/>
        </authorList>
    </citation>
    <scope>NUCLEOTIDE SEQUENCE [LARGE SCALE GENOMIC DNA]</scope>
</reference>
<proteinExistence type="predicted"/>
<dbReference type="EMBL" id="LBUU01000001">
    <property type="protein sequence ID" value="KKQ71150.1"/>
    <property type="molecule type" value="Genomic_DNA"/>
</dbReference>
<evidence type="ECO:0000313" key="2">
    <source>
        <dbReference type="Proteomes" id="UP000034022"/>
    </source>
</evidence>
<name>A0A0G0K6U1_9BACT</name>
<accession>A0A0G0K6U1</accession>
<sequence length="56" mass="6676">MNQLKILAHYKIHQKSFPTLSNANPLEVKFNFTQNPRNSGFLCYKYVIRPIDNMYK</sequence>
<comment type="caution">
    <text evidence="1">The sequence shown here is derived from an EMBL/GenBank/DDBJ whole genome shotgun (WGS) entry which is preliminary data.</text>
</comment>